<sequence>MNVVMIVSVISTVEKCLSYYPIRSVYTPEERYQQTLKTIDSIKKHIPDAYIILIEGSILNSAMEKGFKENVNIYLNYSYDQIVYNAVNDIHKSYAEGILILKFLQSDEFKNINVENLFKLSGRYYLTNSFKLDEYLNKQNCFRPIPTGVYQHDYTARYYPVLYKINKSYLEEYEHMFINHLTDTYNPNIDIEAFLCKYMKNNVKFLDLLGVAGNVSVNGVYIEQ</sequence>
<gene>
    <name evidence="1" type="ORF">Klosneuvirus_6_63</name>
</gene>
<accession>A0A1V0SLF7</accession>
<organism evidence="1">
    <name type="scientific">Klosneuvirus KNV1</name>
    <dbReference type="NCBI Taxonomy" id="1977640"/>
    <lineage>
        <taxon>Viruses</taxon>
        <taxon>Varidnaviria</taxon>
        <taxon>Bamfordvirae</taxon>
        <taxon>Nucleocytoviricota</taxon>
        <taxon>Megaviricetes</taxon>
        <taxon>Imitervirales</taxon>
        <taxon>Mimiviridae</taxon>
        <taxon>Klosneuvirinae</taxon>
        <taxon>Klosneuvirus</taxon>
    </lineage>
</organism>
<evidence type="ECO:0000313" key="1">
    <source>
        <dbReference type="EMBL" id="ARF12501.1"/>
    </source>
</evidence>
<dbReference type="EMBL" id="KY684113">
    <property type="protein sequence ID" value="ARF12501.1"/>
    <property type="molecule type" value="Genomic_DNA"/>
</dbReference>
<protein>
    <submittedName>
        <fullName evidence="1">Uncharacterized protein</fullName>
    </submittedName>
</protein>
<name>A0A1V0SLF7_9VIRU</name>
<reference evidence="1" key="1">
    <citation type="journal article" date="2017" name="Science">
        <title>Giant viruses with an expanded complement of translation system components.</title>
        <authorList>
            <person name="Schulz F."/>
            <person name="Yutin N."/>
            <person name="Ivanova N.N."/>
            <person name="Ortega D.R."/>
            <person name="Lee T.K."/>
            <person name="Vierheilig J."/>
            <person name="Daims H."/>
            <person name="Horn M."/>
            <person name="Wagner M."/>
            <person name="Jensen G.J."/>
            <person name="Kyrpides N.C."/>
            <person name="Koonin E.V."/>
            <person name="Woyke T."/>
        </authorList>
    </citation>
    <scope>NUCLEOTIDE SEQUENCE</scope>
    <source>
        <strain evidence="1">KNV1</strain>
    </source>
</reference>
<proteinExistence type="predicted"/>